<evidence type="ECO:0000313" key="3">
    <source>
        <dbReference type="EMBL" id="UJO15461.1"/>
    </source>
</evidence>
<dbReference type="KEGG" id="ffu:CLAFUR5_08518"/>
<accession>A0A9Q8LDL1</accession>
<dbReference type="OrthoDB" id="5238236at2759"/>
<reference evidence="3" key="1">
    <citation type="submission" date="2021-12" db="EMBL/GenBank/DDBJ databases">
        <authorList>
            <person name="Zaccaron A."/>
            <person name="Stergiopoulos I."/>
        </authorList>
    </citation>
    <scope>NUCLEOTIDE SEQUENCE</scope>
    <source>
        <strain evidence="3">Race5_Kim</strain>
    </source>
</reference>
<evidence type="ECO:0000259" key="2">
    <source>
        <dbReference type="Pfam" id="PF20253"/>
    </source>
</evidence>
<sequence>MTANTPTPPSLSTYELYKKATNELVKWLITTAASCGYTTPKFMSRLPVRYLQKCAEAISRKKSTEIPGHIIDTADDVVVGRLIYVRWFGDQHDSDEESNGMHQHFLTSMESTRQILVQARKERKPQSTPPRVFPRSEEASKDGAAEMTLTNLFQHLRVEEISGETRSTQKDPADSADHTKPLQEPIELLVDTDSDEEARFALLCHLQDQAAIRDFVKQTWQQYARGEISFFVATTIAEEAYTCFDRAEHDLLDRNYCHEVNSWLQFLNLEGHYVEYDDRIDVTFVDKDTGEVSPLTELLCPTAYVFLTGMLHDWDAWKDDFEQKRCDSYVPSLAAVDFAKRTHPFLERMLAIVPELFHSMYIDFPENSNRHPIHMFWGLYIMQGKDSVISYPLMVLQSYMDMFDVIGDISELAIAEYVKTVGQSKAAVDEMVEARNSYGLETTLNAAQEELIRYTEKRLSEDVRFKNALLAEEDFSTATYNSALARHVRIAQCLPTALGARVTFLKLRMHDLDVSCANEGLIVPGMAYLYKAARWYNLISEWSDLERMIALQTKASGSSFVKDIPKHGDPAWYVDHVKIYCQGLAVQRKKYTSDLKRRQQATLVHSGIEWEQLMEKYQEKRLYGFELGENNCPVGPAAKDRTFQAVVQDMARNATGCQHDNFSDIECLNALKQAWVRDEPELNFSYFGMWMVLTDKLNELRQRIEKNPSSMVRPLGTTGWTETFPAILKEAALYYRIDQKSKHDKQLPRSRLATAASMMEHVIKSSGDRYIKQSEARSGGDGVNKEHDQDYSPHEIEDLASEDGILSCPDTVARGGFIAWLDPPFGFKKLNPERLAVEDIDSYIEGLRAAREGE</sequence>
<dbReference type="GeneID" id="71988396"/>
<feature type="domain" description="DUF6604" evidence="2">
    <location>
        <begin position="16"/>
        <end position="252"/>
    </location>
</feature>
<gene>
    <name evidence="3" type="ORF">CLAFUR5_08518</name>
</gene>
<evidence type="ECO:0000256" key="1">
    <source>
        <dbReference type="SAM" id="MobiDB-lite"/>
    </source>
</evidence>
<dbReference type="EMBL" id="CP090165">
    <property type="protein sequence ID" value="UJO15461.1"/>
    <property type="molecule type" value="Genomic_DNA"/>
</dbReference>
<dbReference type="PANTHER" id="PTHR38795:SF1">
    <property type="entry name" value="DUF6604 DOMAIN-CONTAINING PROTEIN"/>
    <property type="match status" value="1"/>
</dbReference>
<dbReference type="Pfam" id="PF20253">
    <property type="entry name" value="DUF6604"/>
    <property type="match status" value="1"/>
</dbReference>
<dbReference type="AlphaFoldDB" id="A0A9Q8LDL1"/>
<feature type="region of interest" description="Disordered" evidence="1">
    <location>
        <begin position="770"/>
        <end position="790"/>
    </location>
</feature>
<protein>
    <recommendedName>
        <fullName evidence="2">DUF6604 domain-containing protein</fullName>
    </recommendedName>
</protein>
<feature type="region of interest" description="Disordered" evidence="1">
    <location>
        <begin position="120"/>
        <end position="141"/>
    </location>
</feature>
<keyword evidence="4" id="KW-1185">Reference proteome</keyword>
<proteinExistence type="predicted"/>
<feature type="region of interest" description="Disordered" evidence="1">
    <location>
        <begin position="162"/>
        <end position="182"/>
    </location>
</feature>
<organism evidence="3 4">
    <name type="scientific">Passalora fulva</name>
    <name type="common">Tomato leaf mold</name>
    <name type="synonym">Cladosporium fulvum</name>
    <dbReference type="NCBI Taxonomy" id="5499"/>
    <lineage>
        <taxon>Eukaryota</taxon>
        <taxon>Fungi</taxon>
        <taxon>Dikarya</taxon>
        <taxon>Ascomycota</taxon>
        <taxon>Pezizomycotina</taxon>
        <taxon>Dothideomycetes</taxon>
        <taxon>Dothideomycetidae</taxon>
        <taxon>Mycosphaerellales</taxon>
        <taxon>Mycosphaerellaceae</taxon>
        <taxon>Fulvia</taxon>
    </lineage>
</organism>
<dbReference type="PANTHER" id="PTHR38795">
    <property type="entry name" value="DUF6604 DOMAIN-CONTAINING PROTEIN"/>
    <property type="match status" value="1"/>
</dbReference>
<dbReference type="RefSeq" id="XP_047759827.1">
    <property type="nucleotide sequence ID" value="XM_047907666.1"/>
</dbReference>
<evidence type="ECO:0000313" key="4">
    <source>
        <dbReference type="Proteomes" id="UP000756132"/>
    </source>
</evidence>
<dbReference type="InterPro" id="IPR046539">
    <property type="entry name" value="DUF6604"/>
</dbReference>
<dbReference type="Proteomes" id="UP000756132">
    <property type="component" value="Chromosome 3"/>
</dbReference>
<name>A0A9Q8LDL1_PASFU</name>
<feature type="compositionally biased region" description="Basic and acidic residues" evidence="1">
    <location>
        <begin position="167"/>
        <end position="181"/>
    </location>
</feature>
<reference evidence="3" key="2">
    <citation type="journal article" date="2022" name="Microb. Genom.">
        <title>A chromosome-scale genome assembly of the tomato pathogen Cladosporium fulvum reveals a compartmentalized genome architecture and the presence of a dispensable chromosome.</title>
        <authorList>
            <person name="Zaccaron A.Z."/>
            <person name="Chen L.H."/>
            <person name="Samaras A."/>
            <person name="Stergiopoulos I."/>
        </authorList>
    </citation>
    <scope>NUCLEOTIDE SEQUENCE</scope>
    <source>
        <strain evidence="3">Race5_Kim</strain>
    </source>
</reference>